<feature type="compositionally biased region" description="Basic and acidic residues" evidence="1">
    <location>
        <begin position="150"/>
        <end position="159"/>
    </location>
</feature>
<dbReference type="Proteomes" id="UP000234585">
    <property type="component" value="Unassembled WGS sequence"/>
</dbReference>
<feature type="region of interest" description="Disordered" evidence="1">
    <location>
        <begin position="132"/>
        <end position="177"/>
    </location>
</feature>
<evidence type="ECO:0000256" key="1">
    <source>
        <dbReference type="SAM" id="MobiDB-lite"/>
    </source>
</evidence>
<dbReference type="RefSeq" id="XP_024675828.1">
    <property type="nucleotide sequence ID" value="XM_024820676.1"/>
</dbReference>
<gene>
    <name evidence="2" type="ORF">BDW47DRAFT_98613</name>
</gene>
<dbReference type="OrthoDB" id="273230at2759"/>
<name>A0A2I2FME6_ASPCN</name>
<keyword evidence="3" id="KW-1185">Reference proteome</keyword>
<feature type="non-terminal residue" evidence="2">
    <location>
        <position position="203"/>
    </location>
</feature>
<feature type="compositionally biased region" description="Polar residues" evidence="1">
    <location>
        <begin position="132"/>
        <end position="149"/>
    </location>
</feature>
<dbReference type="AlphaFoldDB" id="A0A2I2FME6"/>
<organism evidence="2 3">
    <name type="scientific">Aspergillus candidus</name>
    <dbReference type="NCBI Taxonomy" id="41067"/>
    <lineage>
        <taxon>Eukaryota</taxon>
        <taxon>Fungi</taxon>
        <taxon>Dikarya</taxon>
        <taxon>Ascomycota</taxon>
        <taxon>Pezizomycotina</taxon>
        <taxon>Eurotiomycetes</taxon>
        <taxon>Eurotiomycetidae</taxon>
        <taxon>Eurotiales</taxon>
        <taxon>Aspergillaceae</taxon>
        <taxon>Aspergillus</taxon>
        <taxon>Aspergillus subgen. Circumdati</taxon>
    </lineage>
</organism>
<evidence type="ECO:0000313" key="2">
    <source>
        <dbReference type="EMBL" id="PLB41816.1"/>
    </source>
</evidence>
<dbReference type="GeneID" id="36527836"/>
<proteinExistence type="predicted"/>
<sequence>MLALRSPQVLTRPSLRLLHSVPRIALSPKPLRSLSHAVSLSRTNPPRTHYLGSRSRQAPTAHTTRTLATTASGKSQGDLIIEEIQESYETAKDEFEIATDSTDSATIYAASDRESARDALNDLLSVYALYTTPTSERQQSPPGNTSEQQQKGEDADESGRLVSTQFDPAEVEPEVQQEVKRRVGQRIRELKNAVQLLEERAMS</sequence>
<protein>
    <submittedName>
        <fullName evidence="2">Uncharacterized protein</fullName>
    </submittedName>
</protein>
<reference evidence="2 3" key="1">
    <citation type="submission" date="2017-12" db="EMBL/GenBank/DDBJ databases">
        <authorList>
            <consortium name="DOE Joint Genome Institute"/>
            <person name="Haridas S."/>
            <person name="Kjaerbolling I."/>
            <person name="Vesth T.C."/>
            <person name="Frisvad J.C."/>
            <person name="Nybo J.L."/>
            <person name="Theobald S."/>
            <person name="Kuo A."/>
            <person name="Bowyer P."/>
            <person name="Matsuda Y."/>
            <person name="Mondo S."/>
            <person name="Lyhne E.K."/>
            <person name="Kogle M.E."/>
            <person name="Clum A."/>
            <person name="Lipzen A."/>
            <person name="Salamov A."/>
            <person name="Ngan C.Y."/>
            <person name="Daum C."/>
            <person name="Chiniquy J."/>
            <person name="Barry K."/>
            <person name="LaButti K."/>
            <person name="Simmons B.A."/>
            <person name="Magnuson J.K."/>
            <person name="Mortensen U.H."/>
            <person name="Larsen T.O."/>
            <person name="Grigoriev I.V."/>
            <person name="Baker S.E."/>
            <person name="Andersen M.R."/>
            <person name="Nordberg H.P."/>
            <person name="Cantor M.N."/>
            <person name="Hua S.X."/>
        </authorList>
    </citation>
    <scope>NUCLEOTIDE SEQUENCE [LARGE SCALE GENOMIC DNA]</scope>
    <source>
        <strain evidence="2 3">CBS 102.13</strain>
    </source>
</reference>
<dbReference type="EMBL" id="KZ559119">
    <property type="protein sequence ID" value="PLB41816.1"/>
    <property type="molecule type" value="Genomic_DNA"/>
</dbReference>
<accession>A0A2I2FME6</accession>
<evidence type="ECO:0000313" key="3">
    <source>
        <dbReference type="Proteomes" id="UP000234585"/>
    </source>
</evidence>